<organism evidence="1 2">
    <name type="scientific">Luteimonas flava</name>
    <dbReference type="NCBI Taxonomy" id="3115822"/>
    <lineage>
        <taxon>Bacteria</taxon>
        <taxon>Pseudomonadati</taxon>
        <taxon>Pseudomonadota</taxon>
        <taxon>Gammaproteobacteria</taxon>
        <taxon>Lysobacterales</taxon>
        <taxon>Lysobacteraceae</taxon>
        <taxon>Luteimonas</taxon>
    </lineage>
</organism>
<name>A0ABU7WI68_9GAMM</name>
<comment type="caution">
    <text evidence="1">The sequence shown here is derived from an EMBL/GenBank/DDBJ whole genome shotgun (WGS) entry which is preliminary data.</text>
</comment>
<evidence type="ECO:0000313" key="1">
    <source>
        <dbReference type="EMBL" id="MEF3083674.1"/>
    </source>
</evidence>
<protein>
    <recommendedName>
        <fullName evidence="3">DUF2268 domain-containing protein</fullName>
    </recommendedName>
</protein>
<dbReference type="RefSeq" id="WP_332079378.1">
    <property type="nucleotide sequence ID" value="NZ_JAZHBM010000003.1"/>
</dbReference>
<proteinExistence type="predicted"/>
<dbReference type="EMBL" id="JAZHBM010000003">
    <property type="protein sequence ID" value="MEF3083674.1"/>
    <property type="molecule type" value="Genomic_DNA"/>
</dbReference>
<reference evidence="1 2" key="1">
    <citation type="submission" date="2024-01" db="EMBL/GenBank/DDBJ databases">
        <title>Novel species of the genus Luteimonas isolated from rivers.</title>
        <authorList>
            <person name="Lu H."/>
        </authorList>
    </citation>
    <scope>NUCLEOTIDE SEQUENCE [LARGE SCALE GENOMIC DNA]</scope>
    <source>
        <strain evidence="1 2">SMYT11W</strain>
    </source>
</reference>
<gene>
    <name evidence="1" type="ORF">V3391_15765</name>
</gene>
<keyword evidence="2" id="KW-1185">Reference proteome</keyword>
<sequence length="335" mass="35945">MTTQMGSASDCIDTWSARCARVMWLALCGLITAGCASAPASPDTVLSMDDVDRFAAVMHASHPAPDAAALQRGYLDPGSPALHAFDRDAIGGASRLADAVAAQPQRWRMALARCGSEAARREAALDAQAIAAAYAHVFPDFVVPPIHVLAGADSSSGMRLPGPTIAVAVERVCATPDWRPGFRALLAHEFAHVPQPEWPDDAPLRRDLLAWALREGAANYLGALVRGEDPSGADDAWAMAREADLMAAFHHDRAVMRAHWQGDAPDAEAVAAGTRWFWNAATPDRPQDLGYWIGQRIWHGYVTRAPDRDLALRAMLRLDDLDGVLQSSGYAPVGD</sequence>
<evidence type="ECO:0008006" key="3">
    <source>
        <dbReference type="Google" id="ProtNLM"/>
    </source>
</evidence>
<accession>A0ABU7WI68</accession>
<evidence type="ECO:0000313" key="2">
    <source>
        <dbReference type="Proteomes" id="UP001358324"/>
    </source>
</evidence>
<dbReference type="Proteomes" id="UP001358324">
    <property type="component" value="Unassembled WGS sequence"/>
</dbReference>